<dbReference type="InterPro" id="IPR036465">
    <property type="entry name" value="vWFA_dom_sf"/>
</dbReference>
<sequence>MRGPAGLGGLGDVGRLGDVGALPRARRWPWLLLLAALLPLVWLLAQRGSGPDTAPTTLSAAQLEGERGPGCVRLAVMSDDSSSMLRFSAARTAAVQEVLRWAPGNLRGDDQLTVVDFAGSAATTLPTVAIADSAGAQPVPPPALLDGTSLTSALEELAARGASPCRTLAVVVSDGFVDETDRGEVAASVDRAGIESVVLLLPSRQLDVPSTWRAVLPDAAVVGADAADPRATALALGRVLADFLGVRLGA</sequence>
<proteinExistence type="predicted"/>
<evidence type="ECO:0000313" key="1">
    <source>
        <dbReference type="EMBL" id="GAA4968921.1"/>
    </source>
</evidence>
<accession>A0ABP9HEB0</accession>
<dbReference type="EMBL" id="BAABIL010000113">
    <property type="protein sequence ID" value="GAA4968921.1"/>
    <property type="molecule type" value="Genomic_DNA"/>
</dbReference>
<keyword evidence="2" id="KW-1185">Reference proteome</keyword>
<evidence type="ECO:0008006" key="3">
    <source>
        <dbReference type="Google" id="ProtNLM"/>
    </source>
</evidence>
<dbReference type="SUPFAM" id="SSF53300">
    <property type="entry name" value="vWA-like"/>
    <property type="match status" value="1"/>
</dbReference>
<organism evidence="1 2">
    <name type="scientific">Kineococcus glutinatus</name>
    <dbReference type="NCBI Taxonomy" id="1070872"/>
    <lineage>
        <taxon>Bacteria</taxon>
        <taxon>Bacillati</taxon>
        <taxon>Actinomycetota</taxon>
        <taxon>Actinomycetes</taxon>
        <taxon>Kineosporiales</taxon>
        <taxon>Kineosporiaceae</taxon>
        <taxon>Kineococcus</taxon>
    </lineage>
</organism>
<dbReference type="Proteomes" id="UP001501195">
    <property type="component" value="Unassembled WGS sequence"/>
</dbReference>
<comment type="caution">
    <text evidence="1">The sequence shown here is derived from an EMBL/GenBank/DDBJ whole genome shotgun (WGS) entry which is preliminary data.</text>
</comment>
<name>A0ABP9HEB0_9ACTN</name>
<gene>
    <name evidence="1" type="ORF">GCM10023225_09050</name>
</gene>
<protein>
    <recommendedName>
        <fullName evidence="3">von Willebrand factor type A domain-containing protein</fullName>
    </recommendedName>
</protein>
<dbReference type="RefSeq" id="WP_345711184.1">
    <property type="nucleotide sequence ID" value="NZ_BAABIL010000113.1"/>
</dbReference>
<reference evidence="2" key="1">
    <citation type="journal article" date="2019" name="Int. J. Syst. Evol. Microbiol.">
        <title>The Global Catalogue of Microorganisms (GCM) 10K type strain sequencing project: providing services to taxonomists for standard genome sequencing and annotation.</title>
        <authorList>
            <consortium name="The Broad Institute Genomics Platform"/>
            <consortium name="The Broad Institute Genome Sequencing Center for Infectious Disease"/>
            <person name="Wu L."/>
            <person name="Ma J."/>
        </authorList>
    </citation>
    <scope>NUCLEOTIDE SEQUENCE [LARGE SCALE GENOMIC DNA]</scope>
    <source>
        <strain evidence="2">JCM 18126</strain>
    </source>
</reference>
<evidence type="ECO:0000313" key="2">
    <source>
        <dbReference type="Proteomes" id="UP001501195"/>
    </source>
</evidence>